<dbReference type="GO" id="GO:0008270">
    <property type="term" value="F:zinc ion binding"/>
    <property type="evidence" value="ECO:0007669"/>
    <property type="project" value="InterPro"/>
</dbReference>
<dbReference type="InterPro" id="IPR021858">
    <property type="entry name" value="Fun_TF"/>
</dbReference>
<proteinExistence type="predicted"/>
<dbReference type="OrthoDB" id="5419315at2759"/>
<accession>A0A1Q3A8R1</accession>
<gene>
    <name evidence="5" type="ORF">ZYGR_0AG01050</name>
</gene>
<dbReference type="GO" id="GO:0045944">
    <property type="term" value="P:positive regulation of transcription by RNA polymerase II"/>
    <property type="evidence" value="ECO:0007669"/>
    <property type="project" value="TreeGrafter"/>
</dbReference>
<evidence type="ECO:0000313" key="5">
    <source>
        <dbReference type="EMBL" id="GAV52114.1"/>
    </source>
</evidence>
<name>A0A1Q3A8R1_ZYGRO</name>
<dbReference type="SMART" id="SM00066">
    <property type="entry name" value="GAL4"/>
    <property type="match status" value="1"/>
</dbReference>
<dbReference type="PANTHER" id="PTHR37534:SF7">
    <property type="entry name" value="TRANSCRIPTIONAL ACTIVATOR PROTEIN UGA3"/>
    <property type="match status" value="1"/>
</dbReference>
<reference evidence="5 6" key="1">
    <citation type="submission" date="2016-08" db="EMBL/GenBank/DDBJ databases">
        <title>Draft genome sequence of allopolyploid Zygosaccharomyces rouxii.</title>
        <authorList>
            <person name="Watanabe J."/>
            <person name="Uehara K."/>
            <person name="Mogi Y."/>
            <person name="Tsukioka Y."/>
        </authorList>
    </citation>
    <scope>NUCLEOTIDE SEQUENCE [LARGE SCALE GENOMIC DNA]</scope>
    <source>
        <strain evidence="5 6">NBRC 110957</strain>
    </source>
</reference>
<dbReference type="AlphaFoldDB" id="A0A1Q3A8R1"/>
<comment type="subcellular location">
    <subcellularLocation>
        <location evidence="1">Nucleus</location>
    </subcellularLocation>
</comment>
<keyword evidence="2" id="KW-0539">Nucleus</keyword>
<dbReference type="PANTHER" id="PTHR37534">
    <property type="entry name" value="TRANSCRIPTIONAL ACTIVATOR PROTEIN UGA3"/>
    <property type="match status" value="1"/>
</dbReference>
<protein>
    <recommendedName>
        <fullName evidence="4">Zn(2)-C6 fungal-type domain-containing protein</fullName>
    </recommendedName>
</protein>
<evidence type="ECO:0000256" key="1">
    <source>
        <dbReference type="ARBA" id="ARBA00004123"/>
    </source>
</evidence>
<dbReference type="Proteomes" id="UP000187013">
    <property type="component" value="Unassembled WGS sequence"/>
</dbReference>
<dbReference type="GO" id="GO:0000976">
    <property type="term" value="F:transcription cis-regulatory region binding"/>
    <property type="evidence" value="ECO:0007669"/>
    <property type="project" value="TreeGrafter"/>
</dbReference>
<dbReference type="InterPro" id="IPR036864">
    <property type="entry name" value="Zn2-C6_fun-type_DNA-bd_sf"/>
</dbReference>
<dbReference type="GO" id="GO:0000981">
    <property type="term" value="F:DNA-binding transcription factor activity, RNA polymerase II-specific"/>
    <property type="evidence" value="ECO:0007669"/>
    <property type="project" value="InterPro"/>
</dbReference>
<comment type="caution">
    <text evidence="5">The sequence shown here is derived from an EMBL/GenBank/DDBJ whole genome shotgun (WGS) entry which is preliminary data.</text>
</comment>
<organism evidence="5 6">
    <name type="scientific">Zygosaccharomyces rouxii</name>
    <dbReference type="NCBI Taxonomy" id="4956"/>
    <lineage>
        <taxon>Eukaryota</taxon>
        <taxon>Fungi</taxon>
        <taxon>Dikarya</taxon>
        <taxon>Ascomycota</taxon>
        <taxon>Saccharomycotina</taxon>
        <taxon>Saccharomycetes</taxon>
        <taxon>Saccharomycetales</taxon>
        <taxon>Saccharomycetaceae</taxon>
        <taxon>Zygosaccharomyces</taxon>
    </lineage>
</organism>
<evidence type="ECO:0000259" key="4">
    <source>
        <dbReference type="PROSITE" id="PS50048"/>
    </source>
</evidence>
<dbReference type="Pfam" id="PF11951">
    <property type="entry name" value="Fungal_trans_2"/>
    <property type="match status" value="1"/>
</dbReference>
<evidence type="ECO:0000313" key="6">
    <source>
        <dbReference type="Proteomes" id="UP000187013"/>
    </source>
</evidence>
<dbReference type="Pfam" id="PF00172">
    <property type="entry name" value="Zn_clus"/>
    <property type="match status" value="1"/>
</dbReference>
<dbReference type="EMBL" id="BDGX01000033">
    <property type="protein sequence ID" value="GAV52114.1"/>
    <property type="molecule type" value="Genomic_DNA"/>
</dbReference>
<dbReference type="PROSITE" id="PS00463">
    <property type="entry name" value="ZN2_CY6_FUNGAL_1"/>
    <property type="match status" value="1"/>
</dbReference>
<dbReference type="CDD" id="cd00067">
    <property type="entry name" value="GAL4"/>
    <property type="match status" value="1"/>
</dbReference>
<evidence type="ECO:0000256" key="3">
    <source>
        <dbReference type="SAM" id="MobiDB-lite"/>
    </source>
</evidence>
<feature type="domain" description="Zn(2)-C6 fungal-type" evidence="4">
    <location>
        <begin position="20"/>
        <end position="50"/>
    </location>
</feature>
<dbReference type="GO" id="GO:0005634">
    <property type="term" value="C:nucleus"/>
    <property type="evidence" value="ECO:0007669"/>
    <property type="project" value="UniProtKB-SubCell"/>
</dbReference>
<sequence length="579" mass="66033">MGIAGQKISKIPVRKHSKTGCITCKVRKKRCSEDKPVCSDCARLGFTCMYVPRSADRNSVQRCKDQVEVELFVHKNKKKFVAEFEGIAGGGSSSSDNSSNGSNGSNGIDGQIEERPLEDVEERALADEFETEGLPRAVARTRFPSSPYFSQPLSDPINLHLDPVGMHLYDYYRDHLGKIISIAPLKQNYYLQVFLPMAHRHRGILYGLMAWSAHHLSISQEGSETRDRNYCTLANRYTLESLRFLRSEIDTNFLWSLAQLLILCGAEICQGDVSKWKVLLKYAADLIEKNVGGEISHLMSSFTTQLDTTTRYWLLANFIYHDVMCSRGTHFPIDQYNRVLRASHSDTSLNPISDAHMHVDPLHGINRPILLLMGDITNLVRRMKSAGTFGKSHPKFREYMDRAFELQTELFRIAPDVRELQLYEESSIMHALCLELFQLMKLSALLHLKTTCLRQSKHTWEIQHLWLELFEKLDLILGTKLEGCLCFPMFICGINATDQEQKCHIEARFSDIAKRYKCYNFQRARTVMRKVWLQDDGDTTSPTSSISHTSLSDVGALEIGENTDWYDIVDAMGWDISFA</sequence>
<dbReference type="InterPro" id="IPR001138">
    <property type="entry name" value="Zn2Cys6_DnaBD"/>
</dbReference>
<evidence type="ECO:0000256" key="2">
    <source>
        <dbReference type="ARBA" id="ARBA00023242"/>
    </source>
</evidence>
<feature type="compositionally biased region" description="Low complexity" evidence="3">
    <location>
        <begin position="93"/>
        <end position="110"/>
    </location>
</feature>
<dbReference type="PROSITE" id="PS50048">
    <property type="entry name" value="ZN2_CY6_FUNGAL_2"/>
    <property type="match status" value="1"/>
</dbReference>
<dbReference type="Gene3D" id="4.10.240.10">
    <property type="entry name" value="Zn(2)-C6 fungal-type DNA-binding domain"/>
    <property type="match status" value="1"/>
</dbReference>
<dbReference type="SUPFAM" id="SSF57701">
    <property type="entry name" value="Zn2/Cys6 DNA-binding domain"/>
    <property type="match status" value="1"/>
</dbReference>
<feature type="region of interest" description="Disordered" evidence="3">
    <location>
        <begin position="90"/>
        <end position="113"/>
    </location>
</feature>